<feature type="domain" description="HAMP" evidence="2">
    <location>
        <begin position="367"/>
        <end position="420"/>
    </location>
</feature>
<dbReference type="CDD" id="cd00077">
    <property type="entry name" value="HDc"/>
    <property type="match status" value="1"/>
</dbReference>
<keyword evidence="1" id="KW-0472">Membrane</keyword>
<dbReference type="Proteomes" id="UP000280792">
    <property type="component" value="Unassembled WGS sequence"/>
</dbReference>
<dbReference type="Gene3D" id="6.10.340.10">
    <property type="match status" value="1"/>
</dbReference>
<dbReference type="PROSITE" id="PS50885">
    <property type="entry name" value="HAMP"/>
    <property type="match status" value="1"/>
</dbReference>
<dbReference type="GO" id="GO:0008081">
    <property type="term" value="F:phosphoric diester hydrolase activity"/>
    <property type="evidence" value="ECO:0007669"/>
    <property type="project" value="UniProtKB-ARBA"/>
</dbReference>
<dbReference type="InterPro" id="IPR052020">
    <property type="entry name" value="Cyclic_di-GMP/3'3'-cGAMP_PDE"/>
</dbReference>
<dbReference type="PROSITE" id="PS51832">
    <property type="entry name" value="HD_GYP"/>
    <property type="match status" value="1"/>
</dbReference>
<dbReference type="Gene3D" id="1.10.3210.10">
    <property type="entry name" value="Hypothetical protein af1432"/>
    <property type="match status" value="2"/>
</dbReference>
<dbReference type="SUPFAM" id="SSF55781">
    <property type="entry name" value="GAF domain-like"/>
    <property type="match status" value="1"/>
</dbReference>
<reference evidence="4 5" key="1">
    <citation type="submission" date="2018-08" db="EMBL/GenBank/DDBJ databases">
        <authorList>
            <person name="Khan S.A."/>
        </authorList>
    </citation>
    <scope>NUCLEOTIDE SEQUENCE [LARGE SCALE GENOMIC DNA]</scope>
    <source>
        <strain evidence="4 5">GTF-13</strain>
    </source>
</reference>
<comment type="caution">
    <text evidence="4">The sequence shown here is derived from an EMBL/GenBank/DDBJ whole genome shotgun (WGS) entry which is preliminary data.</text>
</comment>
<dbReference type="RefSeq" id="WP_125014993.1">
    <property type="nucleotide sequence ID" value="NZ_QWEZ01000001.1"/>
</dbReference>
<keyword evidence="1" id="KW-0812">Transmembrane</keyword>
<evidence type="ECO:0000259" key="3">
    <source>
        <dbReference type="PROSITE" id="PS51832"/>
    </source>
</evidence>
<organism evidence="4 5">
    <name type="scientific">Aestuariirhabdus litorea</name>
    <dbReference type="NCBI Taxonomy" id="2528527"/>
    <lineage>
        <taxon>Bacteria</taxon>
        <taxon>Pseudomonadati</taxon>
        <taxon>Pseudomonadota</taxon>
        <taxon>Gammaproteobacteria</taxon>
        <taxon>Oceanospirillales</taxon>
        <taxon>Aestuariirhabdaceae</taxon>
        <taxon>Aestuariirhabdus</taxon>
    </lineage>
</organism>
<sequence>MKREPKRFRFTIQVQIATLIVALILILGVTLAWYNYSRTSEIIYGATNQLSSQIAERVIQQVNLTYGPVGNNLSILSLIGLERALNLEQRLTHIGTLHRALIDLPAMSGLQIGYEDGDYFILRPVTAYLRTRFSPPDNAFLMVDNIDYAGEQSVFSRLYFDEDYHLLSQTIEPYTGYDPRTRIWYQQAISQQDTVRTEPYLFFFMRQVGINIARALPGNTAVIAADVTLQQLSATIAGAQFTPSSEVVVVDPQGQVLAYPDSKRIILQSSDDQVSLSHITQLGSSALTWFDSVSKLAPGQIEFEQGKLQWTGSVRTLPSSSGLDLRMIVVAPNHELFSEAYTIRWELMQITILLILLAMPVAWILAKRIATPLNRLAEHARAISNMDFDPKTRVYSMIKEVDELSDATHMMSDTISRFLSLIDSLAREKNLEALQERILKETCEVAHADGALLYLLDADDAAMSPSTLYSHGLFQQHNLPDIEVHKERSPLTRALTNKRPSTITIDANEGSLPELATAMQASRLNMIALPLHDRQQQGFGLLCLLFIPIEGEDDSASRHQLNFVDALSGFAAVSLESKQLQLMQKRLLDSFIKLIAGAIDAKSPYTGGHCQRVPELTRMICEAAHHSDTPAFSNYHLSDEDWEALDIASWLHDCGKVTTPEYVVDKATKLETLYDRIHEVRMRFEVMKRDVQLDYWIAISEGGNPAELAAERDRELANLDEEFSFIARCNQGSEFMSEEDQQRLTRIARRTWLRTLDDRMGVSWEELQRKAARPPETLPVLERALDDKPEHLIPRREQDRISPDNRYGFKIDTPEHKYNRGELYNLCVAKGTLSEEERYMINDHIVQTIIMLEKLPYPRHLRDVPAIAGGHHEKMDGTGYPKKLGRDQLSISARAMAIADIFEALTAYDRPYKAPKTLSEALEIMERMVKDEHIDGELFRLFVANRIPERYAELFLEAEQRDLYPSG</sequence>
<keyword evidence="5" id="KW-1185">Reference proteome</keyword>
<dbReference type="GO" id="GO:0007165">
    <property type="term" value="P:signal transduction"/>
    <property type="evidence" value="ECO:0007669"/>
    <property type="project" value="InterPro"/>
</dbReference>
<dbReference type="AlphaFoldDB" id="A0A3P3VP84"/>
<dbReference type="SMART" id="SM00065">
    <property type="entry name" value="GAF"/>
    <property type="match status" value="1"/>
</dbReference>
<protein>
    <submittedName>
        <fullName evidence="4">HAMP domain-containing protein</fullName>
    </submittedName>
</protein>
<feature type="domain" description="HD-GYP" evidence="3">
    <location>
        <begin position="745"/>
        <end position="958"/>
    </location>
</feature>
<dbReference type="InterPro" id="IPR003660">
    <property type="entry name" value="HAMP_dom"/>
</dbReference>
<dbReference type="InterPro" id="IPR003018">
    <property type="entry name" value="GAF"/>
</dbReference>
<feature type="transmembrane region" description="Helical" evidence="1">
    <location>
        <begin position="12"/>
        <end position="34"/>
    </location>
</feature>
<reference evidence="4 5" key="2">
    <citation type="submission" date="2018-12" db="EMBL/GenBank/DDBJ databases">
        <title>Simiduia agarivorans gen. nov., sp. nov., a marine, agarolytic bacterium isolated from shallow coastal water from Keelung, Taiwan.</title>
        <authorList>
            <person name="Shieh W.Y."/>
        </authorList>
    </citation>
    <scope>NUCLEOTIDE SEQUENCE [LARGE SCALE GENOMIC DNA]</scope>
    <source>
        <strain evidence="4 5">GTF-13</strain>
    </source>
</reference>
<evidence type="ECO:0000313" key="5">
    <source>
        <dbReference type="Proteomes" id="UP000280792"/>
    </source>
</evidence>
<dbReference type="Gene3D" id="3.30.450.20">
    <property type="entry name" value="PAS domain"/>
    <property type="match status" value="2"/>
</dbReference>
<evidence type="ECO:0000259" key="2">
    <source>
        <dbReference type="PROSITE" id="PS50885"/>
    </source>
</evidence>
<dbReference type="EMBL" id="QWEZ01000001">
    <property type="protein sequence ID" value="RRJ84562.1"/>
    <property type="molecule type" value="Genomic_DNA"/>
</dbReference>
<dbReference type="InterPro" id="IPR003607">
    <property type="entry name" value="HD/PDEase_dom"/>
</dbReference>
<name>A0A3P3VP84_9GAMM</name>
<proteinExistence type="predicted"/>
<dbReference type="InterPro" id="IPR037522">
    <property type="entry name" value="HD_GYP_dom"/>
</dbReference>
<dbReference type="Pfam" id="PF01590">
    <property type="entry name" value="GAF"/>
    <property type="match status" value="1"/>
</dbReference>
<dbReference type="PANTHER" id="PTHR45228">
    <property type="entry name" value="CYCLIC DI-GMP PHOSPHODIESTERASE TM_0186-RELATED"/>
    <property type="match status" value="1"/>
</dbReference>
<dbReference type="GO" id="GO:0016020">
    <property type="term" value="C:membrane"/>
    <property type="evidence" value="ECO:0007669"/>
    <property type="project" value="InterPro"/>
</dbReference>
<gene>
    <name evidence="4" type="ORF">D0544_05515</name>
</gene>
<keyword evidence="1" id="KW-1133">Transmembrane helix</keyword>
<dbReference type="SUPFAM" id="SSF109604">
    <property type="entry name" value="HD-domain/PDEase-like"/>
    <property type="match status" value="2"/>
</dbReference>
<evidence type="ECO:0000256" key="1">
    <source>
        <dbReference type="SAM" id="Phobius"/>
    </source>
</evidence>
<dbReference type="PANTHER" id="PTHR45228:SF5">
    <property type="entry name" value="CYCLIC DI-GMP PHOSPHODIESTERASE VC_1348-RELATED"/>
    <property type="match status" value="1"/>
</dbReference>
<evidence type="ECO:0000313" key="4">
    <source>
        <dbReference type="EMBL" id="RRJ84562.1"/>
    </source>
</evidence>
<accession>A0A3P3VP84</accession>
<dbReference type="InterPro" id="IPR029016">
    <property type="entry name" value="GAF-like_dom_sf"/>
</dbReference>
<dbReference type="Pfam" id="PF13487">
    <property type="entry name" value="HD_5"/>
    <property type="match status" value="1"/>
</dbReference>
<dbReference type="Gene3D" id="3.30.450.40">
    <property type="match status" value="1"/>
</dbReference>